<evidence type="ECO:0000313" key="3">
    <source>
        <dbReference type="Proteomes" id="UP000261087"/>
    </source>
</evidence>
<feature type="transmembrane region" description="Helical" evidence="1">
    <location>
        <begin position="87"/>
        <end position="108"/>
    </location>
</feature>
<evidence type="ECO:0000256" key="1">
    <source>
        <dbReference type="SAM" id="Phobius"/>
    </source>
</evidence>
<name>A0A3E5FPQ3_9FIRM</name>
<gene>
    <name evidence="2" type="ORF">DXB31_06925</name>
</gene>
<dbReference type="AlphaFoldDB" id="A0A3E5FPQ3"/>
<feature type="transmembrane region" description="Helical" evidence="1">
    <location>
        <begin position="15"/>
        <end position="37"/>
    </location>
</feature>
<feature type="transmembrane region" description="Helical" evidence="1">
    <location>
        <begin position="114"/>
        <end position="135"/>
    </location>
</feature>
<keyword evidence="1" id="KW-0812">Transmembrane</keyword>
<keyword evidence="1" id="KW-1133">Transmembrane helix</keyword>
<evidence type="ECO:0000313" key="2">
    <source>
        <dbReference type="EMBL" id="RGO09770.1"/>
    </source>
</evidence>
<comment type="caution">
    <text evidence="2">The sequence shown here is derived from an EMBL/GenBank/DDBJ whole genome shotgun (WGS) entry which is preliminary data.</text>
</comment>
<keyword evidence="1" id="KW-0472">Membrane</keyword>
<feature type="transmembrane region" description="Helical" evidence="1">
    <location>
        <begin position="57"/>
        <end position="75"/>
    </location>
</feature>
<dbReference type="GeneID" id="94017238"/>
<dbReference type="Proteomes" id="UP000261087">
    <property type="component" value="Unassembled WGS sequence"/>
</dbReference>
<dbReference type="EMBL" id="QSVF01000014">
    <property type="protein sequence ID" value="RGO09770.1"/>
    <property type="molecule type" value="Genomic_DNA"/>
</dbReference>
<reference evidence="2 3" key="1">
    <citation type="submission" date="2018-08" db="EMBL/GenBank/DDBJ databases">
        <title>A genome reference for cultivated species of the human gut microbiota.</title>
        <authorList>
            <person name="Zou Y."/>
            <person name="Xue W."/>
            <person name="Luo G."/>
        </authorList>
    </citation>
    <scope>NUCLEOTIDE SEQUENCE [LARGE SCALE GENOMIC DNA]</scope>
    <source>
        <strain evidence="2 3">OM02-6</strain>
    </source>
</reference>
<accession>A0A3E5FPQ3</accession>
<proteinExistence type="predicted"/>
<protein>
    <submittedName>
        <fullName evidence="2">Uncharacterized protein</fullName>
    </submittedName>
</protein>
<sequence>MKKLYLYLIKNTKKINFICLLCCIIPIIAGICLWIWLPDKLICWNTVTASMSGTGSKFEIIFIYPLIMLIIELFIIKLADALINKTVANLTKIFIPLYVLYTSIISLANGMNNLFISLILTIILFIFVLYLSNIYNKKSI</sequence>
<dbReference type="RefSeq" id="WP_004609995.1">
    <property type="nucleotide sequence ID" value="NZ_CABKNM010000004.1"/>
</dbReference>
<organism evidence="2 3">
    <name type="scientific">Thomasclavelia spiroformis</name>
    <dbReference type="NCBI Taxonomy" id="29348"/>
    <lineage>
        <taxon>Bacteria</taxon>
        <taxon>Bacillati</taxon>
        <taxon>Bacillota</taxon>
        <taxon>Erysipelotrichia</taxon>
        <taxon>Erysipelotrichales</taxon>
        <taxon>Coprobacillaceae</taxon>
        <taxon>Thomasclavelia</taxon>
    </lineage>
</organism>